<dbReference type="EMBL" id="VHLG01000001">
    <property type="protein sequence ID" value="TPW33020.1"/>
    <property type="molecule type" value="Genomic_DNA"/>
</dbReference>
<dbReference type="PANTHER" id="PTHR46211">
    <property type="entry name" value="GLYCEROPHOSPHORYL DIESTER PHOSPHODIESTERASE"/>
    <property type="match status" value="1"/>
</dbReference>
<dbReference type="SUPFAM" id="SSF51695">
    <property type="entry name" value="PLC-like phosphodiesterases"/>
    <property type="match status" value="1"/>
</dbReference>
<dbReference type="Pfam" id="PF03009">
    <property type="entry name" value="GDPD"/>
    <property type="match status" value="1"/>
</dbReference>
<dbReference type="Gene3D" id="3.20.20.190">
    <property type="entry name" value="Phosphatidylinositol (PI) phosphodiesterase"/>
    <property type="match status" value="1"/>
</dbReference>
<reference evidence="2 3" key="1">
    <citation type="submission" date="2019-06" db="EMBL/GenBank/DDBJ databases">
        <authorList>
            <person name="Li M."/>
        </authorList>
    </citation>
    <scope>NUCLEOTIDE SEQUENCE [LARGE SCALE GENOMIC DNA]</scope>
    <source>
        <strain evidence="2 3">BGMRC2036</strain>
    </source>
</reference>
<dbReference type="PROSITE" id="PS51704">
    <property type="entry name" value="GP_PDE"/>
    <property type="match status" value="1"/>
</dbReference>
<protein>
    <submittedName>
        <fullName evidence="2">Glycerophosphodiester phosphodiesterase</fullName>
    </submittedName>
</protein>
<accession>A0A506UI87</accession>
<gene>
    <name evidence="2" type="ORF">FJU08_00165</name>
</gene>
<proteinExistence type="predicted"/>
<dbReference type="GO" id="GO:0008081">
    <property type="term" value="F:phosphoric diester hydrolase activity"/>
    <property type="evidence" value="ECO:0007669"/>
    <property type="project" value="InterPro"/>
</dbReference>
<dbReference type="PANTHER" id="PTHR46211:SF1">
    <property type="entry name" value="GLYCEROPHOSPHODIESTER PHOSPHODIESTERASE, CYTOPLASMIC"/>
    <property type="match status" value="1"/>
</dbReference>
<evidence type="ECO:0000313" key="3">
    <source>
        <dbReference type="Proteomes" id="UP000318801"/>
    </source>
</evidence>
<dbReference type="InterPro" id="IPR017946">
    <property type="entry name" value="PLC-like_Pdiesterase_TIM-brl"/>
</dbReference>
<dbReference type="InterPro" id="IPR030395">
    <property type="entry name" value="GP_PDE_dom"/>
</dbReference>
<comment type="caution">
    <text evidence="2">The sequence shown here is derived from an EMBL/GenBank/DDBJ whole genome shotgun (WGS) entry which is preliminary data.</text>
</comment>
<feature type="domain" description="GP-PDE" evidence="1">
    <location>
        <begin position="9"/>
        <end position="237"/>
    </location>
</feature>
<dbReference type="AlphaFoldDB" id="A0A506UI87"/>
<dbReference type="OrthoDB" id="384721at2"/>
<dbReference type="Proteomes" id="UP000318801">
    <property type="component" value="Unassembled WGS sequence"/>
</dbReference>
<dbReference type="RefSeq" id="WP_141146955.1">
    <property type="nucleotide sequence ID" value="NZ_VHLG01000001.1"/>
</dbReference>
<evidence type="ECO:0000259" key="1">
    <source>
        <dbReference type="PROSITE" id="PS51704"/>
    </source>
</evidence>
<dbReference type="GO" id="GO:0006629">
    <property type="term" value="P:lipid metabolic process"/>
    <property type="evidence" value="ECO:0007669"/>
    <property type="project" value="InterPro"/>
</dbReference>
<keyword evidence="3" id="KW-1185">Reference proteome</keyword>
<sequence length="237" mass="25972">MSEFPFLTAQPIAHRGYHDMNKAVWENSLPAFKRAIDAGFAIECDLHLSADGIPMVFHDDDLKRLCGLDLVPENETAERLATIKIGTTDATIPSFTDLLALTDGRVPLVVELKTAPSHNPLFATAVLDCLAGYKGPVALMSFDAQLLRDLKSAGAPRPLGLTAMGDTEEAFDAHRKAVSIGLDFVSYYYDHLPNAFISGLKADGKTIITWTVRDERARDITFANADQMTFEGFDPRV</sequence>
<evidence type="ECO:0000313" key="2">
    <source>
        <dbReference type="EMBL" id="TPW33020.1"/>
    </source>
</evidence>
<organism evidence="2 3">
    <name type="scientific">Martelella alba</name>
    <dbReference type="NCBI Taxonomy" id="2590451"/>
    <lineage>
        <taxon>Bacteria</taxon>
        <taxon>Pseudomonadati</taxon>
        <taxon>Pseudomonadota</taxon>
        <taxon>Alphaproteobacteria</taxon>
        <taxon>Hyphomicrobiales</taxon>
        <taxon>Aurantimonadaceae</taxon>
        <taxon>Martelella</taxon>
    </lineage>
</organism>
<name>A0A506UI87_9HYPH</name>